<dbReference type="InterPro" id="IPR000835">
    <property type="entry name" value="HTH_MarR-typ"/>
</dbReference>
<comment type="caution">
    <text evidence="3">The sequence shown here is derived from an EMBL/GenBank/DDBJ whole genome shotgun (WGS) entry which is preliminary data.</text>
</comment>
<dbReference type="InterPro" id="IPR011991">
    <property type="entry name" value="ArsR-like_HTH"/>
</dbReference>
<dbReference type="Proteomes" id="UP000241444">
    <property type="component" value="Unassembled WGS sequence"/>
</dbReference>
<comment type="subcellular location">
    <subcellularLocation>
        <location evidence="1">Cytoplasm</location>
    </subcellularLocation>
</comment>
<organism evidence="3 4">
    <name type="scientific">Phyllobacterium brassicacearum</name>
    <dbReference type="NCBI Taxonomy" id="314235"/>
    <lineage>
        <taxon>Bacteria</taxon>
        <taxon>Pseudomonadati</taxon>
        <taxon>Pseudomonadota</taxon>
        <taxon>Alphaproteobacteria</taxon>
        <taxon>Hyphomicrobiales</taxon>
        <taxon>Phyllobacteriaceae</taxon>
        <taxon>Phyllobacterium</taxon>
    </lineage>
</organism>
<sequence length="113" mass="12666">MPLGVTYTQYLVLSALWERDGLTITAIADRLGLEPSTITPAVKQLESAGFVTRQRSTSDERQVRVHTTTRGSDLHSRTACLTDALLHRSRFTVPEMIDLNRKVQSLRDGMIKP</sequence>
<dbReference type="SUPFAM" id="SSF46785">
    <property type="entry name" value="Winged helix' DNA-binding domain"/>
    <property type="match status" value="1"/>
</dbReference>
<dbReference type="GO" id="GO:0003700">
    <property type="term" value="F:DNA-binding transcription factor activity"/>
    <property type="evidence" value="ECO:0007669"/>
    <property type="project" value="InterPro"/>
</dbReference>
<protein>
    <submittedName>
        <fullName evidence="3">MarR family transcriptional regulator</fullName>
    </submittedName>
</protein>
<evidence type="ECO:0000313" key="3">
    <source>
        <dbReference type="EMBL" id="PSH68273.1"/>
    </source>
</evidence>
<dbReference type="Pfam" id="PF01047">
    <property type="entry name" value="MarR"/>
    <property type="match status" value="1"/>
</dbReference>
<dbReference type="InterPro" id="IPR036390">
    <property type="entry name" value="WH_DNA-bd_sf"/>
</dbReference>
<dbReference type="GO" id="GO:0005737">
    <property type="term" value="C:cytoplasm"/>
    <property type="evidence" value="ECO:0007669"/>
    <property type="project" value="UniProtKB-SubCell"/>
</dbReference>
<evidence type="ECO:0000259" key="2">
    <source>
        <dbReference type="PROSITE" id="PS50995"/>
    </source>
</evidence>
<dbReference type="InterPro" id="IPR039422">
    <property type="entry name" value="MarR/SlyA-like"/>
</dbReference>
<dbReference type="PROSITE" id="PS50995">
    <property type="entry name" value="HTH_MARR_2"/>
    <property type="match status" value="1"/>
</dbReference>
<dbReference type="RefSeq" id="WP_106711960.1">
    <property type="nucleotide sequence ID" value="NZ_PGGO01000010.1"/>
</dbReference>
<dbReference type="PRINTS" id="PR00598">
    <property type="entry name" value="HTHMARR"/>
</dbReference>
<dbReference type="Gene3D" id="1.10.10.10">
    <property type="entry name" value="Winged helix-like DNA-binding domain superfamily/Winged helix DNA-binding domain"/>
    <property type="match status" value="1"/>
</dbReference>
<evidence type="ECO:0000256" key="1">
    <source>
        <dbReference type="ARBA" id="ARBA00004496"/>
    </source>
</evidence>
<dbReference type="GO" id="GO:0006950">
    <property type="term" value="P:response to stress"/>
    <property type="evidence" value="ECO:0007669"/>
    <property type="project" value="TreeGrafter"/>
</dbReference>
<evidence type="ECO:0000313" key="4">
    <source>
        <dbReference type="Proteomes" id="UP000241444"/>
    </source>
</evidence>
<name>A0A2P7BP80_9HYPH</name>
<dbReference type="OrthoDB" id="9806864at2"/>
<keyword evidence="4" id="KW-1185">Reference proteome</keyword>
<dbReference type="PANTHER" id="PTHR33164:SF5">
    <property type="entry name" value="ORGANIC HYDROPEROXIDE RESISTANCE TRANSCRIPTIONAL REGULATOR"/>
    <property type="match status" value="1"/>
</dbReference>
<accession>A0A2P7BP80</accession>
<dbReference type="SMART" id="SM00347">
    <property type="entry name" value="HTH_MARR"/>
    <property type="match status" value="1"/>
</dbReference>
<reference evidence="4" key="1">
    <citation type="submission" date="2017-11" db="EMBL/GenBank/DDBJ databases">
        <authorList>
            <person name="Kuznetsova I."/>
            <person name="Sazanova A."/>
            <person name="Chirak E."/>
            <person name="Safronova V."/>
            <person name="Willems A."/>
        </authorList>
    </citation>
    <scope>NUCLEOTIDE SEQUENCE [LARGE SCALE GENOMIC DNA]</scope>
    <source>
        <strain evidence="4">STM 196</strain>
    </source>
</reference>
<gene>
    <name evidence="3" type="ORF">CU102_15190</name>
</gene>
<dbReference type="EMBL" id="PGGO01000010">
    <property type="protein sequence ID" value="PSH68273.1"/>
    <property type="molecule type" value="Genomic_DNA"/>
</dbReference>
<dbReference type="CDD" id="cd00090">
    <property type="entry name" value="HTH_ARSR"/>
    <property type="match status" value="1"/>
</dbReference>
<feature type="domain" description="HTH marR-type" evidence="2">
    <location>
        <begin position="1"/>
        <end position="108"/>
    </location>
</feature>
<dbReference type="AlphaFoldDB" id="A0A2P7BP80"/>
<proteinExistence type="predicted"/>
<dbReference type="PANTHER" id="PTHR33164">
    <property type="entry name" value="TRANSCRIPTIONAL REGULATOR, MARR FAMILY"/>
    <property type="match status" value="1"/>
</dbReference>
<dbReference type="InterPro" id="IPR036388">
    <property type="entry name" value="WH-like_DNA-bd_sf"/>
</dbReference>